<feature type="repeat" description="WD" evidence="1">
    <location>
        <begin position="189"/>
        <end position="220"/>
    </location>
</feature>
<accession>A0A5K1K1X3</accession>
<dbReference type="SUPFAM" id="SSF50960">
    <property type="entry name" value="TolB, C-terminal domain"/>
    <property type="match status" value="1"/>
</dbReference>
<evidence type="ECO:0000313" key="3">
    <source>
        <dbReference type="EMBL" id="VWO99993.1"/>
    </source>
</evidence>
<dbReference type="SMART" id="SM00320">
    <property type="entry name" value="WD40"/>
    <property type="match status" value="3"/>
</dbReference>
<feature type="region of interest" description="Disordered" evidence="2">
    <location>
        <begin position="1"/>
        <end position="26"/>
    </location>
</feature>
<dbReference type="PANTHER" id="PTHR19879:SF9">
    <property type="entry name" value="TRANSCRIPTION INITIATION FACTOR TFIID SUBUNIT 5"/>
    <property type="match status" value="1"/>
</dbReference>
<dbReference type="InterPro" id="IPR015943">
    <property type="entry name" value="WD40/YVTN_repeat-like_dom_sf"/>
</dbReference>
<dbReference type="Gene3D" id="2.130.10.10">
    <property type="entry name" value="YVTN repeat-like/Quinoprotein amine dehydrogenase"/>
    <property type="match status" value="2"/>
</dbReference>
<organism evidence="3">
    <name type="scientific">Ganoderma boninense</name>
    <dbReference type="NCBI Taxonomy" id="34458"/>
    <lineage>
        <taxon>Eukaryota</taxon>
        <taxon>Fungi</taxon>
        <taxon>Dikarya</taxon>
        <taxon>Basidiomycota</taxon>
        <taxon>Agaricomycotina</taxon>
        <taxon>Agaricomycetes</taxon>
        <taxon>Polyporales</taxon>
        <taxon>Polyporaceae</taxon>
        <taxon>Ganoderma</taxon>
    </lineage>
</organism>
<keyword evidence="1" id="KW-0853">WD repeat</keyword>
<evidence type="ECO:0000256" key="2">
    <source>
        <dbReference type="SAM" id="MobiDB-lite"/>
    </source>
</evidence>
<dbReference type="InterPro" id="IPR001680">
    <property type="entry name" value="WD40_rpt"/>
</dbReference>
<protein>
    <submittedName>
        <fullName evidence="3">Uncharacterized protein</fullName>
    </submittedName>
</protein>
<dbReference type="AlphaFoldDB" id="A0A5K1K1X3"/>
<dbReference type="Pfam" id="PF00400">
    <property type="entry name" value="WD40"/>
    <property type="match status" value="3"/>
</dbReference>
<name>A0A5K1K1X3_9APHY</name>
<dbReference type="PROSITE" id="PS50082">
    <property type="entry name" value="WD_REPEATS_2"/>
    <property type="match status" value="1"/>
</dbReference>
<reference evidence="3" key="1">
    <citation type="submission" date="2019-10" db="EMBL/GenBank/DDBJ databases">
        <authorList>
            <person name="Nor Muhammad N."/>
        </authorList>
    </citation>
    <scope>NUCLEOTIDE SEQUENCE</scope>
</reference>
<dbReference type="EMBL" id="LR728070">
    <property type="protein sequence ID" value="VWO99993.1"/>
    <property type="molecule type" value="Genomic_DNA"/>
</dbReference>
<proteinExistence type="predicted"/>
<gene>
    <name evidence="3" type="primary">C4Y985</name>
</gene>
<evidence type="ECO:0000256" key="1">
    <source>
        <dbReference type="PROSITE-ProRule" id="PRU00221"/>
    </source>
</evidence>
<sequence length="377" mass="40479">MFVVPLTATRSPPDQKMERRGSGDARTTTYRQRALIQLKDAVVTLAFSADGSWLACGSRRGECCIVNVALGKVHRSLWNSPFGSTAGIDNRYSDWRATDTIAAFDPTRGSARLATAPCGTCAGINIVDVETGSVRAHMGGKMGELMRMQDVAFSPDGTLVLGVSETPPRPLRNAVCIWRADTGADRFKLTGHTENVRRACFSPCGRYIASAAADRTVRVWRTGGRWPCVATLSEHGEAVEHVAFSQDGRTLSSGARDGRSSSDGCAISFLWTRKDGNFIAGRRDSATLPDNCAGMPSAVGEMDSEKLTKDLGTAQVNVGCGFLGRPLNFFPSTRISLPGLNGNHRLPSLTFAVIARLPLLGVELSNPPHKDKHCALL</sequence>
<feature type="compositionally biased region" description="Basic and acidic residues" evidence="2">
    <location>
        <begin position="13"/>
        <end position="23"/>
    </location>
</feature>
<dbReference type="PANTHER" id="PTHR19879">
    <property type="entry name" value="TRANSCRIPTION INITIATION FACTOR TFIID"/>
    <property type="match status" value="1"/>
</dbReference>
<dbReference type="PROSITE" id="PS50294">
    <property type="entry name" value="WD_REPEATS_REGION"/>
    <property type="match status" value="1"/>
</dbReference>